<protein>
    <submittedName>
        <fullName evidence="2">Uncharacterized protein</fullName>
    </submittedName>
</protein>
<dbReference type="AlphaFoldDB" id="A0AAV9HDL6"/>
<name>A0AAV9HDL6_9PEZI</name>
<feature type="region of interest" description="Disordered" evidence="1">
    <location>
        <begin position="706"/>
        <end position="843"/>
    </location>
</feature>
<feature type="compositionally biased region" description="Acidic residues" evidence="1">
    <location>
        <begin position="240"/>
        <end position="255"/>
    </location>
</feature>
<reference evidence="2" key="1">
    <citation type="journal article" date="2023" name="Mol. Phylogenet. Evol.">
        <title>Genome-scale phylogeny and comparative genomics of the fungal order Sordariales.</title>
        <authorList>
            <person name="Hensen N."/>
            <person name="Bonometti L."/>
            <person name="Westerberg I."/>
            <person name="Brannstrom I.O."/>
            <person name="Guillou S."/>
            <person name="Cros-Aarteil S."/>
            <person name="Calhoun S."/>
            <person name="Haridas S."/>
            <person name="Kuo A."/>
            <person name="Mondo S."/>
            <person name="Pangilinan J."/>
            <person name="Riley R."/>
            <person name="LaButti K."/>
            <person name="Andreopoulos B."/>
            <person name="Lipzen A."/>
            <person name="Chen C."/>
            <person name="Yan M."/>
            <person name="Daum C."/>
            <person name="Ng V."/>
            <person name="Clum A."/>
            <person name="Steindorff A."/>
            <person name="Ohm R.A."/>
            <person name="Martin F."/>
            <person name="Silar P."/>
            <person name="Natvig D.O."/>
            <person name="Lalanne C."/>
            <person name="Gautier V."/>
            <person name="Ament-Velasquez S.L."/>
            <person name="Kruys A."/>
            <person name="Hutchinson M.I."/>
            <person name="Powell A.J."/>
            <person name="Barry K."/>
            <person name="Miller A.N."/>
            <person name="Grigoriev I.V."/>
            <person name="Debuchy R."/>
            <person name="Gladieux P."/>
            <person name="Hiltunen Thoren M."/>
            <person name="Johannesson H."/>
        </authorList>
    </citation>
    <scope>NUCLEOTIDE SEQUENCE</scope>
    <source>
        <strain evidence="2">PSN324</strain>
    </source>
</reference>
<evidence type="ECO:0000313" key="3">
    <source>
        <dbReference type="Proteomes" id="UP001321749"/>
    </source>
</evidence>
<evidence type="ECO:0000313" key="2">
    <source>
        <dbReference type="EMBL" id="KAK4458763.1"/>
    </source>
</evidence>
<dbReference type="Proteomes" id="UP001321749">
    <property type="component" value="Unassembled WGS sequence"/>
</dbReference>
<feature type="region of interest" description="Disordered" evidence="1">
    <location>
        <begin position="153"/>
        <end position="180"/>
    </location>
</feature>
<dbReference type="EMBL" id="MU865057">
    <property type="protein sequence ID" value="KAK4458763.1"/>
    <property type="molecule type" value="Genomic_DNA"/>
</dbReference>
<gene>
    <name evidence="2" type="ORF">QBC42DRAFT_18950</name>
</gene>
<feature type="compositionally biased region" description="Polar residues" evidence="1">
    <location>
        <begin position="729"/>
        <end position="748"/>
    </location>
</feature>
<feature type="region of interest" description="Disordered" evidence="1">
    <location>
        <begin position="1"/>
        <end position="24"/>
    </location>
</feature>
<evidence type="ECO:0000256" key="1">
    <source>
        <dbReference type="SAM" id="MobiDB-lite"/>
    </source>
</evidence>
<accession>A0AAV9HDL6</accession>
<feature type="region of interest" description="Disordered" evidence="1">
    <location>
        <begin position="235"/>
        <end position="259"/>
    </location>
</feature>
<organism evidence="2 3">
    <name type="scientific">Cladorrhinum samala</name>
    <dbReference type="NCBI Taxonomy" id="585594"/>
    <lineage>
        <taxon>Eukaryota</taxon>
        <taxon>Fungi</taxon>
        <taxon>Dikarya</taxon>
        <taxon>Ascomycota</taxon>
        <taxon>Pezizomycotina</taxon>
        <taxon>Sordariomycetes</taxon>
        <taxon>Sordariomycetidae</taxon>
        <taxon>Sordariales</taxon>
        <taxon>Podosporaceae</taxon>
        <taxon>Cladorrhinum</taxon>
    </lineage>
</organism>
<keyword evidence="3" id="KW-1185">Reference proteome</keyword>
<comment type="caution">
    <text evidence="2">The sequence shown here is derived from an EMBL/GenBank/DDBJ whole genome shotgun (WGS) entry which is preliminary data.</text>
</comment>
<feature type="compositionally biased region" description="Polar residues" evidence="1">
    <location>
        <begin position="765"/>
        <end position="774"/>
    </location>
</feature>
<proteinExistence type="predicted"/>
<feature type="compositionally biased region" description="Acidic residues" evidence="1">
    <location>
        <begin position="750"/>
        <end position="759"/>
    </location>
</feature>
<sequence length="843" mass="93186">MEQAELSVDAGSLGQLDPEQLDPEHQFDFETEGFDFNLDGVYDETTQAVVQDNTADAVQDLSAVAVTTDNDEIGYEDDEEEIQIGSAQPEETETLEVVVKDDDAEAVTVIVTETRTEVEAEEVPVDYQDEIGYEDDDFAAADISIDLKPEQAVEPAAEHPIRQQTRIPESGQEAYDSTETRAQIEVTESGAAAIAEEELDLAAHGEDEAMDEHPDDAEKENREVFANHDDIAQAQYQDESVPEDYVADQDDDEDSSQGVSDLDRAIEDLTNSLRSIPEVEVLYNDGSYSLFGTSDDDPESFFLSGTKHLDKSLAGLLSSLREVLSDEISPTDELVIGFESLGLEFGERSNEKFLERSLRELLDCHAALAAKNFEDFSAAPTLRLMVQQDCEERFLQLLQEAELDDESPGQKDYDESEQQDEWPSANSLDDEQSEQAVQAQQPEEDPNAGHEDSGKHEDVDAGAHIPGPIPTASGNLADQTDASMEQNFSFQDSLDDTEYHESEAPDGGEESIDDQMGEHTEQHIDEHVEEHVVEEHVVEEHVVEEHVVEEHVVEEHVVEEHVAEDHVVEEHAEEQIEPHMEAFAGHPTEQNNHQFTTEDMDDIIAHEETRPENIPHEAPTDNQGGQQHDLGETGDVFEVEETSLEEFDGFTTAGNEGAEQATGSYDDDLMLGYDHDAGLSMIEEQEAEYDVIVTLSAEDNVKEVDDGAVKNDQTVHNSRQQDEAVDNGPQYNSAIGDSGSIHTSTTMNGDEIDYDENDPAADSFNPESNAQVSAASLGVENDEIDWGNDGYEYHEDRGDVDTSIASEEPKEVALTPSSLAAKRSRTDEAEGLAEESDNKRRRT</sequence>
<feature type="compositionally biased region" description="Basic and acidic residues" evidence="1">
    <location>
        <begin position="791"/>
        <end position="800"/>
    </location>
</feature>
<feature type="compositionally biased region" description="Basic and acidic residues" evidence="1">
    <location>
        <begin position="447"/>
        <end position="461"/>
    </location>
</feature>
<feature type="region of interest" description="Disordered" evidence="1">
    <location>
        <begin position="611"/>
        <end position="630"/>
    </location>
</feature>
<feature type="region of interest" description="Disordered" evidence="1">
    <location>
        <begin position="401"/>
        <end position="477"/>
    </location>
</feature>
<reference evidence="2" key="2">
    <citation type="submission" date="2023-06" db="EMBL/GenBank/DDBJ databases">
        <authorList>
            <consortium name="Lawrence Berkeley National Laboratory"/>
            <person name="Mondo S.J."/>
            <person name="Hensen N."/>
            <person name="Bonometti L."/>
            <person name="Westerberg I."/>
            <person name="Brannstrom I.O."/>
            <person name="Guillou S."/>
            <person name="Cros-Aarteil S."/>
            <person name="Calhoun S."/>
            <person name="Haridas S."/>
            <person name="Kuo A."/>
            <person name="Pangilinan J."/>
            <person name="Riley R."/>
            <person name="Labutti K."/>
            <person name="Andreopoulos B."/>
            <person name="Lipzen A."/>
            <person name="Chen C."/>
            <person name="Yanf M."/>
            <person name="Daum C."/>
            <person name="Ng V."/>
            <person name="Clum A."/>
            <person name="Steindorff A."/>
            <person name="Ohm R."/>
            <person name="Martin F."/>
            <person name="Silar P."/>
            <person name="Natvig D."/>
            <person name="Lalanne C."/>
            <person name="Gautier V."/>
            <person name="Ament-Velasquez S.L."/>
            <person name="Kruys A."/>
            <person name="Hutchinson M.I."/>
            <person name="Powell A.J."/>
            <person name="Barry K."/>
            <person name="Miller A.N."/>
            <person name="Grigoriev I.V."/>
            <person name="Debuchy R."/>
            <person name="Gladieux P."/>
            <person name="Thoren M.H."/>
            <person name="Johannesson H."/>
        </authorList>
    </citation>
    <scope>NUCLEOTIDE SEQUENCE</scope>
    <source>
        <strain evidence="2">PSN324</strain>
    </source>
</reference>